<protein>
    <submittedName>
        <fullName evidence="2">Uncharacterized protein</fullName>
    </submittedName>
</protein>
<keyword evidence="3" id="KW-1185">Reference proteome</keyword>
<accession>A0A265N8Q3</accession>
<dbReference type="EMBL" id="NPMS01000006">
    <property type="protein sequence ID" value="OZU88217.1"/>
    <property type="molecule type" value="Genomic_DNA"/>
</dbReference>
<comment type="caution">
    <text evidence="2">The sequence shown here is derived from an EMBL/GenBank/DDBJ whole genome shotgun (WGS) entry which is preliminary data.</text>
</comment>
<dbReference type="Proteomes" id="UP000216498">
    <property type="component" value="Unassembled WGS sequence"/>
</dbReference>
<reference evidence="2 3" key="1">
    <citation type="submission" date="2017-08" db="EMBL/GenBank/DDBJ databases">
        <title>Virgibacillus indicus sp. nov. and Virgibacillus profoundi sp. nov, two moderately halophilic bacteria isolated from marine sediment by using the Microfluidic Streak Plate.</title>
        <authorList>
            <person name="Xu B."/>
            <person name="Hu B."/>
            <person name="Wang J."/>
            <person name="Zhu Y."/>
            <person name="Huang L."/>
            <person name="Du W."/>
            <person name="Huang Y."/>
        </authorList>
    </citation>
    <scope>NUCLEOTIDE SEQUENCE [LARGE SCALE GENOMIC DNA]</scope>
    <source>
        <strain evidence="2 3">IO3-P2-C2</strain>
    </source>
</reference>
<evidence type="ECO:0000313" key="3">
    <source>
        <dbReference type="Proteomes" id="UP000216498"/>
    </source>
</evidence>
<organism evidence="2 3">
    <name type="scientific">Virgibacillus indicus</name>
    <dbReference type="NCBI Taxonomy" id="2024554"/>
    <lineage>
        <taxon>Bacteria</taxon>
        <taxon>Bacillati</taxon>
        <taxon>Bacillota</taxon>
        <taxon>Bacilli</taxon>
        <taxon>Bacillales</taxon>
        <taxon>Bacillaceae</taxon>
        <taxon>Virgibacillus</taxon>
    </lineage>
</organism>
<evidence type="ECO:0000256" key="1">
    <source>
        <dbReference type="SAM" id="Phobius"/>
    </source>
</evidence>
<feature type="transmembrane region" description="Helical" evidence="1">
    <location>
        <begin position="36"/>
        <end position="55"/>
    </location>
</feature>
<proteinExistence type="predicted"/>
<evidence type="ECO:0000313" key="2">
    <source>
        <dbReference type="EMBL" id="OZU88217.1"/>
    </source>
</evidence>
<name>A0A265N8Q3_9BACI</name>
<dbReference type="RefSeq" id="WP_094886474.1">
    <property type="nucleotide sequence ID" value="NZ_NPMS01000006.1"/>
</dbReference>
<dbReference type="OrthoDB" id="2706433at2"/>
<keyword evidence="1" id="KW-0472">Membrane</keyword>
<dbReference type="AlphaFoldDB" id="A0A265N8Q3"/>
<gene>
    <name evidence="2" type="ORF">CIL03_13695</name>
</gene>
<keyword evidence="1" id="KW-0812">Transmembrane</keyword>
<feature type="transmembrane region" description="Helical" evidence="1">
    <location>
        <begin position="6"/>
        <end position="24"/>
    </location>
</feature>
<feature type="transmembrane region" description="Helical" evidence="1">
    <location>
        <begin position="67"/>
        <end position="86"/>
    </location>
</feature>
<sequence length="94" mass="9719">MIQSVIVIGAVLTVAIVVINLILVKASGKEKFTGYYASYVFFIAGLLFIGLASLIDKVEVLGAGLGGWGIASLFAAAIGLIIAVIVDSYQQAEA</sequence>
<keyword evidence="1" id="KW-1133">Transmembrane helix</keyword>